<feature type="non-terminal residue" evidence="2">
    <location>
        <position position="1"/>
    </location>
</feature>
<dbReference type="Proteomes" id="UP000265520">
    <property type="component" value="Unassembled WGS sequence"/>
</dbReference>
<dbReference type="EMBL" id="LXQA010710648">
    <property type="protein sequence ID" value="MCI67168.1"/>
    <property type="molecule type" value="Genomic_DNA"/>
</dbReference>
<comment type="caution">
    <text evidence="2">The sequence shown here is derived from an EMBL/GenBank/DDBJ whole genome shotgun (WGS) entry which is preliminary data.</text>
</comment>
<feature type="region of interest" description="Disordered" evidence="1">
    <location>
        <begin position="1"/>
        <end position="21"/>
    </location>
</feature>
<accession>A0A392U253</accession>
<evidence type="ECO:0000313" key="2">
    <source>
        <dbReference type="EMBL" id="MCI67168.1"/>
    </source>
</evidence>
<sequence length="83" mass="8490">LEADGSQPSSPQAKGVRSLRSCTSIPVKTTVEDTLTQEGISGAPKEATVKDVTENITTETEAIKDAVPSPVAFATGGEDKSSA</sequence>
<feature type="non-terminal residue" evidence="2">
    <location>
        <position position="83"/>
    </location>
</feature>
<dbReference type="AlphaFoldDB" id="A0A392U253"/>
<protein>
    <submittedName>
        <fullName evidence="2">Uncharacterized protein</fullName>
    </submittedName>
</protein>
<keyword evidence="3" id="KW-1185">Reference proteome</keyword>
<organism evidence="2 3">
    <name type="scientific">Trifolium medium</name>
    <dbReference type="NCBI Taxonomy" id="97028"/>
    <lineage>
        <taxon>Eukaryota</taxon>
        <taxon>Viridiplantae</taxon>
        <taxon>Streptophyta</taxon>
        <taxon>Embryophyta</taxon>
        <taxon>Tracheophyta</taxon>
        <taxon>Spermatophyta</taxon>
        <taxon>Magnoliopsida</taxon>
        <taxon>eudicotyledons</taxon>
        <taxon>Gunneridae</taxon>
        <taxon>Pentapetalae</taxon>
        <taxon>rosids</taxon>
        <taxon>fabids</taxon>
        <taxon>Fabales</taxon>
        <taxon>Fabaceae</taxon>
        <taxon>Papilionoideae</taxon>
        <taxon>50 kb inversion clade</taxon>
        <taxon>NPAAA clade</taxon>
        <taxon>Hologalegina</taxon>
        <taxon>IRL clade</taxon>
        <taxon>Trifolieae</taxon>
        <taxon>Trifolium</taxon>
    </lineage>
</organism>
<evidence type="ECO:0000256" key="1">
    <source>
        <dbReference type="SAM" id="MobiDB-lite"/>
    </source>
</evidence>
<name>A0A392U253_9FABA</name>
<reference evidence="2 3" key="1">
    <citation type="journal article" date="2018" name="Front. Plant Sci.">
        <title>Red Clover (Trifolium pratense) and Zigzag Clover (T. medium) - A Picture of Genomic Similarities and Differences.</title>
        <authorList>
            <person name="Dluhosova J."/>
            <person name="Istvanek J."/>
            <person name="Nedelnik J."/>
            <person name="Repkova J."/>
        </authorList>
    </citation>
    <scope>NUCLEOTIDE SEQUENCE [LARGE SCALE GENOMIC DNA]</scope>
    <source>
        <strain evidence="3">cv. 10/8</strain>
        <tissue evidence="2">Leaf</tissue>
    </source>
</reference>
<evidence type="ECO:0000313" key="3">
    <source>
        <dbReference type="Proteomes" id="UP000265520"/>
    </source>
</evidence>
<feature type="compositionally biased region" description="Polar residues" evidence="1">
    <location>
        <begin position="1"/>
        <end position="12"/>
    </location>
</feature>
<proteinExistence type="predicted"/>